<keyword evidence="1" id="KW-0378">Hydrolase</keyword>
<dbReference type="Proteomes" id="UP001139006">
    <property type="component" value="Unassembled WGS sequence"/>
</dbReference>
<name>A0A9X2JJR2_9LACO</name>
<organism evidence="1 2">
    <name type="scientific">Ligilactobacillus ubinensis</name>
    <dbReference type="NCBI Taxonomy" id="2876789"/>
    <lineage>
        <taxon>Bacteria</taxon>
        <taxon>Bacillati</taxon>
        <taxon>Bacillota</taxon>
        <taxon>Bacilli</taxon>
        <taxon>Lactobacillales</taxon>
        <taxon>Lactobacillaceae</taxon>
        <taxon>Ligilactobacillus</taxon>
    </lineage>
</organism>
<accession>A0A9X2JJR2</accession>
<reference evidence="1 2" key="1">
    <citation type="journal article" date="2023" name="Int. J. Syst. Evol. Microbiol.">
        <title>Ligilactobacillus ubinensis sp. nov., a novel species isolated from the wild ferment of a durian fruit (Durio zibethinus).</title>
        <authorList>
            <person name="Heng Y.C."/>
            <person name="Menon N."/>
            <person name="Chen B."/>
            <person name="Loo B.Z.L."/>
            <person name="Wong G.W.J."/>
            <person name="Lim A.C.H."/>
            <person name="Silvaraju S."/>
            <person name="Kittelmann S."/>
        </authorList>
    </citation>
    <scope>NUCLEOTIDE SEQUENCE [LARGE SCALE GENOMIC DNA]</scope>
    <source>
        <strain evidence="1 2">WILCCON 0076</strain>
    </source>
</reference>
<dbReference type="SUPFAM" id="SSF52317">
    <property type="entry name" value="Class I glutamine amidotransferase-like"/>
    <property type="match status" value="1"/>
</dbReference>
<dbReference type="PROSITE" id="PS51273">
    <property type="entry name" value="GATASE_TYPE_1"/>
    <property type="match status" value="1"/>
</dbReference>
<dbReference type="GO" id="GO:0033969">
    <property type="term" value="F:gamma-glutamyl-gamma-aminobutyrate hydrolase activity"/>
    <property type="evidence" value="ECO:0007669"/>
    <property type="project" value="TreeGrafter"/>
</dbReference>
<dbReference type="EMBL" id="JAIULA010000001">
    <property type="protein sequence ID" value="MCP0885777.1"/>
    <property type="molecule type" value="Genomic_DNA"/>
</dbReference>
<dbReference type="Gene3D" id="3.40.50.880">
    <property type="match status" value="1"/>
</dbReference>
<dbReference type="AlphaFoldDB" id="A0A9X2JJR2"/>
<comment type="caution">
    <text evidence="1">The sequence shown here is derived from an EMBL/GenBank/DDBJ whole genome shotgun (WGS) entry which is preliminary data.</text>
</comment>
<dbReference type="InterPro" id="IPR011697">
    <property type="entry name" value="Peptidase_C26"/>
</dbReference>
<protein>
    <submittedName>
        <fullName evidence="1">Gamma-glutamyl-gamma-aminobutyrate hydrolase family protein</fullName>
    </submittedName>
</protein>
<dbReference type="CDD" id="cd01745">
    <property type="entry name" value="GATase1_2"/>
    <property type="match status" value="1"/>
</dbReference>
<keyword evidence="2" id="KW-1185">Reference proteome</keyword>
<proteinExistence type="predicted"/>
<gene>
    <name evidence="1" type="ORF">LB941_00330</name>
</gene>
<dbReference type="InterPro" id="IPR044668">
    <property type="entry name" value="PuuD-like"/>
</dbReference>
<dbReference type="InterPro" id="IPR029062">
    <property type="entry name" value="Class_I_gatase-like"/>
</dbReference>
<dbReference type="GO" id="GO:0005829">
    <property type="term" value="C:cytosol"/>
    <property type="evidence" value="ECO:0007669"/>
    <property type="project" value="TreeGrafter"/>
</dbReference>
<dbReference type="PANTHER" id="PTHR43235:SF1">
    <property type="entry name" value="GLUTAMINE AMIDOTRANSFERASE PB2B2.05-RELATED"/>
    <property type="match status" value="1"/>
</dbReference>
<dbReference type="GO" id="GO:0006598">
    <property type="term" value="P:polyamine catabolic process"/>
    <property type="evidence" value="ECO:0007669"/>
    <property type="project" value="TreeGrafter"/>
</dbReference>
<dbReference type="FunFam" id="3.40.50.880:FF:000030">
    <property type="entry name" value="Gamma-glutamyl-gamma-aminobutyrate hydrolase PuuD"/>
    <property type="match status" value="1"/>
</dbReference>
<sequence length="244" mass="27675">MENKIRVGISCGFLTDSGGMFPGYKRDYVNEDYITSIIQNGGLPILLPILDDEDDIKQQIDGIDALLLSGGHDIDPVNYNEEPTNKLGDTSLRRDSFDLALIKYARRRQIPILGICRGCQVINVFKGGTIYQDFEYRPKQSIRHWQDHNPAQPSHNITFEKNGLLNKITGMNTWRVNSFHHQAINKLGKDLKIIAQANDGVVEAIVDTQYSCMIGVQFHPEMLSSVDENMNKLFRYFIQQAEGN</sequence>
<evidence type="ECO:0000313" key="2">
    <source>
        <dbReference type="Proteomes" id="UP001139006"/>
    </source>
</evidence>
<dbReference type="RefSeq" id="WP_253358457.1">
    <property type="nucleotide sequence ID" value="NZ_JAIULA010000001.1"/>
</dbReference>
<dbReference type="Pfam" id="PF07722">
    <property type="entry name" value="Peptidase_C26"/>
    <property type="match status" value="1"/>
</dbReference>
<dbReference type="PANTHER" id="PTHR43235">
    <property type="entry name" value="GLUTAMINE AMIDOTRANSFERASE PB2B2.05-RELATED"/>
    <property type="match status" value="1"/>
</dbReference>
<evidence type="ECO:0000313" key="1">
    <source>
        <dbReference type="EMBL" id="MCP0885777.1"/>
    </source>
</evidence>